<evidence type="ECO:0000313" key="3">
    <source>
        <dbReference type="Proteomes" id="UP000185841"/>
    </source>
</evidence>
<organism evidence="2 3">
    <name type="scientific">Aquipseudomonas alcaligenes</name>
    <name type="common">Pseudomonas alcaligenes</name>
    <dbReference type="NCBI Taxonomy" id="43263"/>
    <lineage>
        <taxon>Bacteria</taxon>
        <taxon>Pseudomonadati</taxon>
        <taxon>Pseudomonadota</taxon>
        <taxon>Gammaproteobacteria</taxon>
        <taxon>Pseudomonadales</taxon>
        <taxon>Pseudomonadaceae</taxon>
        <taxon>Aquipseudomonas</taxon>
    </lineage>
</organism>
<proteinExistence type="predicted"/>
<dbReference type="RefSeq" id="WP_076425933.1">
    <property type="nucleotide sequence ID" value="NZ_FTMP01000002.1"/>
</dbReference>
<dbReference type="InterPro" id="IPR018713">
    <property type="entry name" value="MPAB/Lcp_cat_dom"/>
</dbReference>
<protein>
    <submittedName>
        <fullName evidence="2">Uncharacterized conserved protein, DUF2236 family</fullName>
    </submittedName>
</protein>
<accession>A0A1N6R1F2</accession>
<name>A0A1N6R1F2_AQUAC</name>
<feature type="domain" description="ER-bound oxygenase mpaB/mpaB'/Rubber oxygenase catalytic" evidence="1">
    <location>
        <begin position="42"/>
        <end position="272"/>
    </location>
</feature>
<dbReference type="PANTHER" id="PTHR36151">
    <property type="entry name" value="BLR2777 PROTEIN"/>
    <property type="match status" value="1"/>
</dbReference>
<gene>
    <name evidence="2" type="ORF">SAMN05878282_102791</name>
</gene>
<reference evidence="2 3" key="1">
    <citation type="submission" date="2017-01" db="EMBL/GenBank/DDBJ databases">
        <authorList>
            <person name="Mah S.A."/>
            <person name="Swanson W.J."/>
            <person name="Moy G.W."/>
            <person name="Vacquier V.D."/>
        </authorList>
    </citation>
    <scope>NUCLEOTIDE SEQUENCE [LARGE SCALE GENOMIC DNA]</scope>
    <source>
        <strain evidence="2 3">RU36E</strain>
    </source>
</reference>
<dbReference type="Pfam" id="PF09995">
    <property type="entry name" value="MPAB_Lcp_cat"/>
    <property type="match status" value="1"/>
</dbReference>
<evidence type="ECO:0000259" key="1">
    <source>
        <dbReference type="Pfam" id="PF09995"/>
    </source>
</evidence>
<dbReference type="PANTHER" id="PTHR36151:SF3">
    <property type="entry name" value="ER-BOUND OXYGENASE MPAB_MPAB'_RUBBER OXYGENASE CATALYTIC DOMAIN-CONTAINING PROTEIN"/>
    <property type="match status" value="1"/>
</dbReference>
<sequence>MESLRRQIAAQVHSLTGASLNQLDLDQPRGDPGLFGPASMVWEVHADFTSMMVGGIAALLLQMLHPLALAGVWDHSNFRQDLIGRLRRTSLFIAGTSYGGVADAERLIDKVRSIHQQVVGQGLDGRPYAASDPALLTWVHVAEVHCFLNGYLRYCNPDLPEAEQDRYYAEVALIARRLGAQEVPDSRQAVAAYLEAMRSQLLCDERTREVVRLLHAAPMPSLLARPFGGLMMQASFDLLPTWASALLGESVPAWRRPLIRAGVQRTAQLLRWGVADNTAAQRARRRLLVAGRSESAMRP</sequence>
<dbReference type="GO" id="GO:0016491">
    <property type="term" value="F:oxidoreductase activity"/>
    <property type="evidence" value="ECO:0007669"/>
    <property type="project" value="InterPro"/>
</dbReference>
<dbReference type="EMBL" id="FTMP01000002">
    <property type="protein sequence ID" value="SIQ22637.1"/>
    <property type="molecule type" value="Genomic_DNA"/>
</dbReference>
<evidence type="ECO:0000313" key="2">
    <source>
        <dbReference type="EMBL" id="SIQ22637.1"/>
    </source>
</evidence>
<dbReference type="Proteomes" id="UP000185841">
    <property type="component" value="Unassembled WGS sequence"/>
</dbReference>
<dbReference type="AlphaFoldDB" id="A0A1N6R1F2"/>